<dbReference type="SUPFAM" id="SSF52096">
    <property type="entry name" value="ClpP/crotonase"/>
    <property type="match status" value="1"/>
</dbReference>
<name>A0A6V8KKT4_9ACTN</name>
<dbReference type="PANTHER" id="PTHR11941:SF54">
    <property type="entry name" value="ENOYL-COA HYDRATASE, MITOCHONDRIAL"/>
    <property type="match status" value="1"/>
</dbReference>
<dbReference type="Pfam" id="PF00378">
    <property type="entry name" value="ECH_1"/>
    <property type="match status" value="1"/>
</dbReference>
<dbReference type="Proteomes" id="UP000482800">
    <property type="component" value="Unassembled WGS sequence"/>
</dbReference>
<dbReference type="AlphaFoldDB" id="A0A6V8KKT4"/>
<sequence length="260" mass="27676">MTERVRLDRRGRIAELVLNRPDKLNAIDHDTLVQLEGALTAAEADREIRVLVVRGEGRAFCAGADLGAVDDKVGDAGRLAAHLDLWHRAFGHLTDSPLPSIAAVHGVAFAGGFELMQACDFVVVADDARIGDQHATYGLFPGGGGSQRLPRIIGERRAKWLMCSGATIDPRDALAAGLVNAVRPAGEVLDHAREMAGVLARRSPVVTARVKRAVRLGMASGLAGGLEIERLLALEHMTSKDSRIGLAAFASRTVPEFVGE</sequence>
<dbReference type="InterPro" id="IPR029045">
    <property type="entry name" value="ClpP/crotonase-like_dom_sf"/>
</dbReference>
<dbReference type="Gene3D" id="3.90.226.10">
    <property type="entry name" value="2-enoyl-CoA Hydratase, Chain A, domain 1"/>
    <property type="match status" value="1"/>
</dbReference>
<dbReference type="PANTHER" id="PTHR11941">
    <property type="entry name" value="ENOYL-COA HYDRATASE-RELATED"/>
    <property type="match status" value="1"/>
</dbReference>
<dbReference type="EMBL" id="BLPF01000002">
    <property type="protein sequence ID" value="GFJ82367.1"/>
    <property type="molecule type" value="Genomic_DNA"/>
</dbReference>
<dbReference type="GO" id="GO:0003824">
    <property type="term" value="F:catalytic activity"/>
    <property type="evidence" value="ECO:0007669"/>
    <property type="project" value="UniProtKB-ARBA"/>
</dbReference>
<evidence type="ECO:0000313" key="1">
    <source>
        <dbReference type="EMBL" id="GFJ82367.1"/>
    </source>
</evidence>
<accession>A0A6V8KKT4</accession>
<dbReference type="InterPro" id="IPR001753">
    <property type="entry name" value="Enoyl-CoA_hydra/iso"/>
</dbReference>
<reference evidence="1 2" key="2">
    <citation type="submission" date="2020-03" db="EMBL/GenBank/DDBJ databases">
        <authorList>
            <person name="Ichikawa N."/>
            <person name="Kimura A."/>
            <person name="Kitahashi Y."/>
            <person name="Uohara A."/>
        </authorList>
    </citation>
    <scope>NUCLEOTIDE SEQUENCE [LARGE SCALE GENOMIC DNA]</scope>
    <source>
        <strain evidence="1 2">NBRC 108639</strain>
    </source>
</reference>
<reference evidence="1 2" key="1">
    <citation type="submission" date="2020-03" db="EMBL/GenBank/DDBJ databases">
        <title>Whole genome shotgun sequence of Phytohabitans houttuyneae NBRC 108639.</title>
        <authorList>
            <person name="Komaki H."/>
            <person name="Tamura T."/>
        </authorList>
    </citation>
    <scope>NUCLEOTIDE SEQUENCE [LARGE SCALE GENOMIC DNA]</scope>
    <source>
        <strain evidence="1 2">NBRC 108639</strain>
    </source>
</reference>
<organism evidence="1 2">
    <name type="scientific">Phytohabitans houttuyneae</name>
    <dbReference type="NCBI Taxonomy" id="1076126"/>
    <lineage>
        <taxon>Bacteria</taxon>
        <taxon>Bacillati</taxon>
        <taxon>Actinomycetota</taxon>
        <taxon>Actinomycetes</taxon>
        <taxon>Micromonosporales</taxon>
        <taxon>Micromonosporaceae</taxon>
    </lineage>
</organism>
<keyword evidence="2" id="KW-1185">Reference proteome</keyword>
<dbReference type="CDD" id="cd06558">
    <property type="entry name" value="crotonase-like"/>
    <property type="match status" value="1"/>
</dbReference>
<dbReference type="GO" id="GO:0006635">
    <property type="term" value="P:fatty acid beta-oxidation"/>
    <property type="evidence" value="ECO:0007669"/>
    <property type="project" value="TreeGrafter"/>
</dbReference>
<comment type="caution">
    <text evidence="1">The sequence shown here is derived from an EMBL/GenBank/DDBJ whole genome shotgun (WGS) entry which is preliminary data.</text>
</comment>
<evidence type="ECO:0000313" key="2">
    <source>
        <dbReference type="Proteomes" id="UP000482800"/>
    </source>
</evidence>
<protein>
    <submittedName>
        <fullName evidence="1">Enoyl-CoA hydratase</fullName>
    </submittedName>
</protein>
<gene>
    <name evidence="1" type="ORF">Phou_065470</name>
</gene>
<dbReference type="RefSeq" id="WP_173064830.1">
    <property type="nucleotide sequence ID" value="NZ_BAABGO010000054.1"/>
</dbReference>
<proteinExistence type="predicted"/>